<accession>A0A6L6QDB3</accession>
<dbReference type="Proteomes" id="UP000472320">
    <property type="component" value="Unassembled WGS sequence"/>
</dbReference>
<name>A0A6L6QDB3_9BURK</name>
<comment type="caution">
    <text evidence="1">The sequence shown here is derived from an EMBL/GenBank/DDBJ whole genome shotgun (WGS) entry which is preliminary data.</text>
</comment>
<gene>
    <name evidence="1" type="ORF">GM658_05470</name>
</gene>
<dbReference type="AlphaFoldDB" id="A0A6L6QDB3"/>
<reference evidence="1 2" key="1">
    <citation type="submission" date="2019-11" db="EMBL/GenBank/DDBJ databases">
        <title>Type strains purchased from KCTC, JCM and DSMZ.</title>
        <authorList>
            <person name="Lu H."/>
        </authorList>
    </citation>
    <scope>NUCLEOTIDE SEQUENCE [LARGE SCALE GENOMIC DNA]</scope>
    <source>
        <strain evidence="1 2">JCM 31587</strain>
    </source>
</reference>
<keyword evidence="2" id="KW-1185">Reference proteome</keyword>
<organism evidence="1 2">
    <name type="scientific">Massilia eburnea</name>
    <dbReference type="NCBI Taxonomy" id="1776165"/>
    <lineage>
        <taxon>Bacteria</taxon>
        <taxon>Pseudomonadati</taxon>
        <taxon>Pseudomonadota</taxon>
        <taxon>Betaproteobacteria</taxon>
        <taxon>Burkholderiales</taxon>
        <taxon>Oxalobacteraceae</taxon>
        <taxon>Telluria group</taxon>
        <taxon>Massilia</taxon>
    </lineage>
</organism>
<evidence type="ECO:0000313" key="1">
    <source>
        <dbReference type="EMBL" id="MTW10044.1"/>
    </source>
</evidence>
<sequence length="95" mass="10722">MDDQDFQTAVDLEADRLLRLSPCELMQIQNHEVISSVAGGEVSVLIKIIDLGDFRHIGVLAERKYFLGSARYARGIKVQLSMQSMDSDEIAKYYV</sequence>
<evidence type="ECO:0000313" key="2">
    <source>
        <dbReference type="Proteomes" id="UP000472320"/>
    </source>
</evidence>
<proteinExistence type="predicted"/>
<dbReference type="EMBL" id="WNKX01000003">
    <property type="protein sequence ID" value="MTW10044.1"/>
    <property type="molecule type" value="Genomic_DNA"/>
</dbReference>
<dbReference type="OrthoDB" id="9907915at2"/>
<protein>
    <submittedName>
        <fullName evidence="1">Uncharacterized protein</fullName>
    </submittedName>
</protein>